<gene>
    <name evidence="7" type="ordered locus">FraEuI1c_2961</name>
</gene>
<dbReference type="SUPFAM" id="SSF55874">
    <property type="entry name" value="ATPase domain of HSP90 chaperone/DNA topoisomerase II/histidine kinase"/>
    <property type="match status" value="1"/>
</dbReference>
<dbReference type="InterPro" id="IPR050482">
    <property type="entry name" value="Sensor_HK_TwoCompSys"/>
</dbReference>
<proteinExistence type="predicted"/>
<evidence type="ECO:0000256" key="4">
    <source>
        <dbReference type="SAM" id="MobiDB-lite"/>
    </source>
</evidence>
<keyword evidence="2 7" id="KW-0418">Kinase</keyword>
<dbReference type="HOGENOM" id="CLU_034370_1_0_11"/>
<dbReference type="Gene3D" id="3.30.450.40">
    <property type="match status" value="2"/>
</dbReference>
<dbReference type="Pfam" id="PF07730">
    <property type="entry name" value="HisKA_3"/>
    <property type="match status" value="1"/>
</dbReference>
<evidence type="ECO:0000313" key="7">
    <source>
        <dbReference type="EMBL" id="ADP80986.1"/>
    </source>
</evidence>
<dbReference type="Gene3D" id="1.20.5.1930">
    <property type="match status" value="1"/>
</dbReference>
<dbReference type="SUPFAM" id="SSF55781">
    <property type="entry name" value="GAF domain-like"/>
    <property type="match status" value="2"/>
</dbReference>
<dbReference type="PANTHER" id="PTHR24421:SF56">
    <property type="entry name" value="OXYGEN SENSOR HISTIDINE KINASE RESPONSE REGULATOR DOST"/>
    <property type="match status" value="1"/>
</dbReference>
<organism evidence="7 8">
    <name type="scientific">Pseudofrankia inefficax (strain DSM 45817 / CECT 9037 / DDB 130130 / EuI1c)</name>
    <name type="common">Frankia inefficax</name>
    <dbReference type="NCBI Taxonomy" id="298654"/>
    <lineage>
        <taxon>Bacteria</taxon>
        <taxon>Bacillati</taxon>
        <taxon>Actinomycetota</taxon>
        <taxon>Actinomycetes</taxon>
        <taxon>Frankiales</taxon>
        <taxon>Frankiaceae</taxon>
        <taxon>Pseudofrankia</taxon>
    </lineage>
</organism>
<dbReference type="Pfam" id="PF02518">
    <property type="entry name" value="HATPase_c"/>
    <property type="match status" value="1"/>
</dbReference>
<dbReference type="InterPro" id="IPR029016">
    <property type="entry name" value="GAF-like_dom_sf"/>
</dbReference>
<dbReference type="CDD" id="cd16917">
    <property type="entry name" value="HATPase_UhpB-NarQ-NarX-like"/>
    <property type="match status" value="1"/>
</dbReference>
<dbReference type="EMBL" id="CP002299">
    <property type="protein sequence ID" value="ADP80986.1"/>
    <property type="molecule type" value="Genomic_DNA"/>
</dbReference>
<dbReference type="KEGG" id="fri:FraEuI1c_2961"/>
<evidence type="ECO:0000313" key="8">
    <source>
        <dbReference type="Proteomes" id="UP000002484"/>
    </source>
</evidence>
<keyword evidence="1" id="KW-0808">Transferase</keyword>
<name>E3JAD5_PSEI1</name>
<dbReference type="SMART" id="SM00387">
    <property type="entry name" value="HATPase_c"/>
    <property type="match status" value="1"/>
</dbReference>
<feature type="region of interest" description="Disordered" evidence="4">
    <location>
        <begin position="18"/>
        <end position="53"/>
    </location>
</feature>
<dbReference type="GO" id="GO:0000155">
    <property type="term" value="F:phosphorelay sensor kinase activity"/>
    <property type="evidence" value="ECO:0007669"/>
    <property type="project" value="InterPro"/>
</dbReference>
<evidence type="ECO:0000256" key="1">
    <source>
        <dbReference type="ARBA" id="ARBA00022679"/>
    </source>
</evidence>
<dbReference type="GO" id="GO:0046983">
    <property type="term" value="F:protein dimerization activity"/>
    <property type="evidence" value="ECO:0007669"/>
    <property type="project" value="InterPro"/>
</dbReference>
<dbReference type="SMART" id="SM00065">
    <property type="entry name" value="GAF"/>
    <property type="match status" value="2"/>
</dbReference>
<keyword evidence="8" id="KW-1185">Reference proteome</keyword>
<evidence type="ECO:0000259" key="5">
    <source>
        <dbReference type="SMART" id="SM00065"/>
    </source>
</evidence>
<dbReference type="InterPro" id="IPR003594">
    <property type="entry name" value="HATPase_dom"/>
</dbReference>
<dbReference type="eggNOG" id="COG3850">
    <property type="taxonomic scope" value="Bacteria"/>
</dbReference>
<reference evidence="7 8" key="1">
    <citation type="submission" date="2010-10" db="EMBL/GenBank/DDBJ databases">
        <title>Complete sequence of Frankia sp. EuI1c.</title>
        <authorList>
            <consortium name="US DOE Joint Genome Institute"/>
            <person name="Lucas S."/>
            <person name="Copeland A."/>
            <person name="Lapidus A."/>
            <person name="Cheng J.-F."/>
            <person name="Bruce D."/>
            <person name="Goodwin L."/>
            <person name="Pitluck S."/>
            <person name="Chertkov O."/>
            <person name="Detter J.C."/>
            <person name="Han C."/>
            <person name="Tapia R."/>
            <person name="Land M."/>
            <person name="Hauser L."/>
            <person name="Jeffries C."/>
            <person name="Kyrpides N."/>
            <person name="Ivanova N."/>
            <person name="Mikhailova N."/>
            <person name="Beauchemin N."/>
            <person name="Sen A."/>
            <person name="Sur S.A."/>
            <person name="Gtari M."/>
            <person name="Wall L."/>
            <person name="Tisa L."/>
            <person name="Woyke T."/>
        </authorList>
    </citation>
    <scope>NUCLEOTIDE SEQUENCE [LARGE SCALE GENOMIC DNA]</scope>
    <source>
        <strain evidence="8">DSM 45817 / CECT 9037 / EuI1c</strain>
    </source>
</reference>
<dbReference type="STRING" id="298654.FraEuI1c_2961"/>
<dbReference type="InterPro" id="IPR003018">
    <property type="entry name" value="GAF"/>
</dbReference>
<accession>E3JAD5</accession>
<protein>
    <submittedName>
        <fullName evidence="7">GAF sensor signal transduction histidine kinase</fullName>
    </submittedName>
</protein>
<evidence type="ECO:0000259" key="6">
    <source>
        <dbReference type="SMART" id="SM00387"/>
    </source>
</evidence>
<dbReference type="GO" id="GO:0016020">
    <property type="term" value="C:membrane"/>
    <property type="evidence" value="ECO:0007669"/>
    <property type="project" value="InterPro"/>
</dbReference>
<evidence type="ECO:0000256" key="2">
    <source>
        <dbReference type="ARBA" id="ARBA00022777"/>
    </source>
</evidence>
<dbReference type="PANTHER" id="PTHR24421">
    <property type="entry name" value="NITRATE/NITRITE SENSOR PROTEIN NARX-RELATED"/>
    <property type="match status" value="1"/>
</dbReference>
<dbReference type="AlphaFoldDB" id="E3JAD5"/>
<feature type="domain" description="Histidine kinase/HSP90-like ATPase" evidence="6">
    <location>
        <begin position="556"/>
        <end position="647"/>
    </location>
</feature>
<evidence type="ECO:0000256" key="3">
    <source>
        <dbReference type="ARBA" id="ARBA00023012"/>
    </source>
</evidence>
<dbReference type="OrthoDB" id="5241249at2"/>
<dbReference type="InterPro" id="IPR011712">
    <property type="entry name" value="Sig_transdc_His_kin_sub3_dim/P"/>
</dbReference>
<keyword evidence="3" id="KW-0902">Two-component regulatory system</keyword>
<dbReference type="InterPro" id="IPR036890">
    <property type="entry name" value="HATPase_C_sf"/>
</dbReference>
<dbReference type="Proteomes" id="UP000002484">
    <property type="component" value="Chromosome"/>
</dbReference>
<feature type="domain" description="GAF" evidence="5">
    <location>
        <begin position="116"/>
        <end position="263"/>
    </location>
</feature>
<feature type="region of interest" description="Disordered" evidence="4">
    <location>
        <begin position="647"/>
        <end position="667"/>
    </location>
</feature>
<dbReference type="RefSeq" id="WP_013424104.1">
    <property type="nucleotide sequence ID" value="NC_014666.1"/>
</dbReference>
<dbReference type="InParanoid" id="E3JAD5"/>
<feature type="domain" description="GAF" evidence="5">
    <location>
        <begin position="284"/>
        <end position="447"/>
    </location>
</feature>
<dbReference type="Pfam" id="PF13185">
    <property type="entry name" value="GAF_2"/>
    <property type="match status" value="1"/>
</dbReference>
<sequence length="667" mass="68461">MTSEAGQPAPPVAAVVAAQAATGARPTVGPQPAAGPAAAGVQAPPRAPAADPATAAVWLPARQRPAGARTPAGPGLEERIERMLHQLGDRVGDALAAHDRMRGLADALATVAQEPDLAATLRRAAEVACRLADAQYGAIGVLAPDGRVHDLVQVGLDPAALARAGRLPGGRASFGAALRESWARCLDAAADEPGAAGLAPGQPAFGAFLGAPITIRGAAFGDLYLGGKRGGGPFTSQDEDLVTAFAAAVGLAIENSRLRDEARRQQAWQAASGEITAALVAVPEPWAALDLVASRARQATSACLAAIVIPDPAAGIIVTNADGAGADRLCGRNLPVERSPLVEAMRIGRARVVAGAELCDLLGPAAAQLALACVMVVPMVAAGRAVGGLLLGAPETQPDGASGPVADPLGRAVGVTQFGELDLRMATAFAGQAALTLELNRLQRDRERLAVFEDRDRIARDLHDVVIQRLFATGLQLQGMTRSMPAPVAARVEDVVGELDQTITELRHTIFSLSSPTADGAALRAEIERIAGQAEHSVGLRPAVRIEGHVERVPVVVHPHLLAALREALSNIARHSRATRVQVLVRATDDDVLVEVHDDGVGPGGAGVTSGLANLRSRAQDLGGHMEFGPGPGGVGTRVRWQVPTAVRPAPADWASSSTPPPGLPRP</sequence>
<dbReference type="Gene3D" id="3.30.565.10">
    <property type="entry name" value="Histidine kinase-like ATPase, C-terminal domain"/>
    <property type="match status" value="1"/>
</dbReference>